<gene>
    <name evidence="2" type="ORF">J3U88_15460</name>
</gene>
<organism evidence="2 3">
    <name type="scientific">Acanthopleuribacter pedis</name>
    <dbReference type="NCBI Taxonomy" id="442870"/>
    <lineage>
        <taxon>Bacteria</taxon>
        <taxon>Pseudomonadati</taxon>
        <taxon>Acidobacteriota</taxon>
        <taxon>Holophagae</taxon>
        <taxon>Acanthopleuribacterales</taxon>
        <taxon>Acanthopleuribacteraceae</taxon>
        <taxon>Acanthopleuribacter</taxon>
    </lineage>
</organism>
<dbReference type="InterPro" id="IPR036388">
    <property type="entry name" value="WH-like_DNA-bd_sf"/>
</dbReference>
<dbReference type="Pfam" id="PF07638">
    <property type="entry name" value="Sigma70_ECF"/>
    <property type="match status" value="1"/>
</dbReference>
<sequence>MSKSPGDLTQLFQRWIQHSDNEAFDHAVDLVYKDLKRAAHNHRARFPNSRFQTTELVSESIAKLMPVREKLQLSSRTHFVNLVALACRRFLQEEIRSKNLQKHGGKDLVLEPLGEDDVLQHTSIEESLIISQALEKIRDQDRQLFDIVYYRHFLGFTIDEVSKACDCSVAHVNRKWQFAQAWLYDLLTHGEDGEED</sequence>
<comment type="caution">
    <text evidence="2">The sequence shown here is derived from an EMBL/GenBank/DDBJ whole genome shotgun (WGS) entry which is preliminary data.</text>
</comment>
<dbReference type="GO" id="GO:0006352">
    <property type="term" value="P:DNA-templated transcription initiation"/>
    <property type="evidence" value="ECO:0007669"/>
    <property type="project" value="InterPro"/>
</dbReference>
<accession>A0A8J7U4W4</accession>
<protein>
    <submittedName>
        <fullName evidence="2">Sigma-70 family RNA polymerase sigma factor</fullName>
    </submittedName>
</protein>
<evidence type="ECO:0000313" key="3">
    <source>
        <dbReference type="Proteomes" id="UP000664417"/>
    </source>
</evidence>
<proteinExistence type="predicted"/>
<dbReference type="EMBL" id="JAFREP010000014">
    <property type="protein sequence ID" value="MBO1319873.1"/>
    <property type="molecule type" value="Genomic_DNA"/>
</dbReference>
<dbReference type="InterPro" id="IPR053812">
    <property type="entry name" value="HTH_Sigma70_ECF-like"/>
</dbReference>
<reference evidence="2" key="1">
    <citation type="submission" date="2021-03" db="EMBL/GenBank/DDBJ databases">
        <authorList>
            <person name="Wang G."/>
        </authorList>
    </citation>
    <scope>NUCLEOTIDE SEQUENCE</scope>
    <source>
        <strain evidence="2">KCTC 12899</strain>
    </source>
</reference>
<dbReference type="InterPro" id="IPR014284">
    <property type="entry name" value="RNA_pol_sigma-70_dom"/>
</dbReference>
<evidence type="ECO:0000259" key="1">
    <source>
        <dbReference type="Pfam" id="PF07638"/>
    </source>
</evidence>
<feature type="domain" description="RNA polymerase sigma-70 ECF-like HTH" evidence="1">
    <location>
        <begin position="7"/>
        <end position="185"/>
    </location>
</feature>
<dbReference type="InterPro" id="IPR013324">
    <property type="entry name" value="RNA_pol_sigma_r3/r4-like"/>
</dbReference>
<dbReference type="SUPFAM" id="SSF88659">
    <property type="entry name" value="Sigma3 and sigma4 domains of RNA polymerase sigma factors"/>
    <property type="match status" value="1"/>
</dbReference>
<name>A0A8J7U4W4_9BACT</name>
<dbReference type="Gene3D" id="1.10.10.10">
    <property type="entry name" value="Winged helix-like DNA-binding domain superfamily/Winged helix DNA-binding domain"/>
    <property type="match status" value="1"/>
</dbReference>
<dbReference type="NCBIfam" id="TIGR02937">
    <property type="entry name" value="sigma70-ECF"/>
    <property type="match status" value="1"/>
</dbReference>
<dbReference type="Proteomes" id="UP000664417">
    <property type="component" value="Unassembled WGS sequence"/>
</dbReference>
<dbReference type="GO" id="GO:0003700">
    <property type="term" value="F:DNA-binding transcription factor activity"/>
    <property type="evidence" value="ECO:0007669"/>
    <property type="project" value="InterPro"/>
</dbReference>
<dbReference type="AlphaFoldDB" id="A0A8J7U4W4"/>
<evidence type="ECO:0000313" key="2">
    <source>
        <dbReference type="EMBL" id="MBO1319873.1"/>
    </source>
</evidence>
<keyword evidence="3" id="KW-1185">Reference proteome</keyword>
<dbReference type="RefSeq" id="WP_207859801.1">
    <property type="nucleotide sequence ID" value="NZ_JAFREP010000014.1"/>
</dbReference>